<sequence>MNLPPHRSAEGLPIGVMPTRGFGGEGPLISASSRIEAARRGFPGRARARRPVALDGWSAPGYF</sequence>
<dbReference type="EMBL" id="BAABAQ010000021">
    <property type="protein sequence ID" value="GAA4209862.1"/>
    <property type="molecule type" value="Genomic_DNA"/>
</dbReference>
<evidence type="ECO:0000313" key="2">
    <source>
        <dbReference type="Proteomes" id="UP001501251"/>
    </source>
</evidence>
<name>A0ABP8BLJ8_9ACTN</name>
<comment type="caution">
    <text evidence="1">The sequence shown here is derived from an EMBL/GenBank/DDBJ whole genome shotgun (WGS) entry which is preliminary data.</text>
</comment>
<gene>
    <name evidence="1" type="ORF">GCM10022252_76900</name>
</gene>
<accession>A0ABP8BLJ8</accession>
<keyword evidence="2" id="KW-1185">Reference proteome</keyword>
<proteinExistence type="predicted"/>
<organism evidence="1 2">
    <name type="scientific">Streptosporangium oxazolinicum</name>
    <dbReference type="NCBI Taxonomy" id="909287"/>
    <lineage>
        <taxon>Bacteria</taxon>
        <taxon>Bacillati</taxon>
        <taxon>Actinomycetota</taxon>
        <taxon>Actinomycetes</taxon>
        <taxon>Streptosporangiales</taxon>
        <taxon>Streptosporangiaceae</taxon>
        <taxon>Streptosporangium</taxon>
    </lineage>
</organism>
<reference evidence="2" key="1">
    <citation type="journal article" date="2019" name="Int. J. Syst. Evol. Microbiol.">
        <title>The Global Catalogue of Microorganisms (GCM) 10K type strain sequencing project: providing services to taxonomists for standard genome sequencing and annotation.</title>
        <authorList>
            <consortium name="The Broad Institute Genomics Platform"/>
            <consortium name="The Broad Institute Genome Sequencing Center for Infectious Disease"/>
            <person name="Wu L."/>
            <person name="Ma J."/>
        </authorList>
    </citation>
    <scope>NUCLEOTIDE SEQUENCE [LARGE SCALE GENOMIC DNA]</scope>
    <source>
        <strain evidence="2">JCM 17388</strain>
    </source>
</reference>
<dbReference type="Proteomes" id="UP001501251">
    <property type="component" value="Unassembled WGS sequence"/>
</dbReference>
<protein>
    <submittedName>
        <fullName evidence="1">Uncharacterized protein</fullName>
    </submittedName>
</protein>
<evidence type="ECO:0000313" key="1">
    <source>
        <dbReference type="EMBL" id="GAA4209862.1"/>
    </source>
</evidence>